<gene>
    <name evidence="1" type="ORF">CALVIDRAFT_415801</name>
</gene>
<dbReference type="Proteomes" id="UP000076738">
    <property type="component" value="Unassembled WGS sequence"/>
</dbReference>
<organism evidence="1 2">
    <name type="scientific">Calocera viscosa (strain TUFC12733)</name>
    <dbReference type="NCBI Taxonomy" id="1330018"/>
    <lineage>
        <taxon>Eukaryota</taxon>
        <taxon>Fungi</taxon>
        <taxon>Dikarya</taxon>
        <taxon>Basidiomycota</taxon>
        <taxon>Agaricomycotina</taxon>
        <taxon>Dacrymycetes</taxon>
        <taxon>Dacrymycetales</taxon>
        <taxon>Dacrymycetaceae</taxon>
        <taxon>Calocera</taxon>
    </lineage>
</organism>
<accession>A0A167G0H1</accession>
<sequence>MLAPGTVTAGQPTKETSVSRFPAFPRFSPFSARFGLLKAQLGSPLYRRSQDDDSDIKLAVRVRVQFRVARRARPAPNTRARCDSGIGKLRRSLCQISMAFVLCTSVRRGWCGFSDSVDVPCCVASPGDPASPLTVGHLRFTSHRQHTTTKPHIHLPSFSTVPLQ</sequence>
<proteinExistence type="predicted"/>
<dbReference type="AlphaFoldDB" id="A0A167G0H1"/>
<reference evidence="1 2" key="1">
    <citation type="journal article" date="2016" name="Mol. Biol. Evol.">
        <title>Comparative Genomics of Early-Diverging Mushroom-Forming Fungi Provides Insights into the Origins of Lignocellulose Decay Capabilities.</title>
        <authorList>
            <person name="Nagy L.G."/>
            <person name="Riley R."/>
            <person name="Tritt A."/>
            <person name="Adam C."/>
            <person name="Daum C."/>
            <person name="Floudas D."/>
            <person name="Sun H."/>
            <person name="Yadav J.S."/>
            <person name="Pangilinan J."/>
            <person name="Larsson K.H."/>
            <person name="Matsuura K."/>
            <person name="Barry K."/>
            <person name="Labutti K."/>
            <person name="Kuo R."/>
            <person name="Ohm R.A."/>
            <person name="Bhattacharya S.S."/>
            <person name="Shirouzu T."/>
            <person name="Yoshinaga Y."/>
            <person name="Martin F.M."/>
            <person name="Grigoriev I.V."/>
            <person name="Hibbett D.S."/>
        </authorList>
    </citation>
    <scope>NUCLEOTIDE SEQUENCE [LARGE SCALE GENOMIC DNA]</scope>
    <source>
        <strain evidence="1 2">TUFC12733</strain>
    </source>
</reference>
<protein>
    <submittedName>
        <fullName evidence="1">Uncharacterized protein</fullName>
    </submittedName>
</protein>
<dbReference type="EMBL" id="KV417354">
    <property type="protein sequence ID" value="KZO90046.1"/>
    <property type="molecule type" value="Genomic_DNA"/>
</dbReference>
<evidence type="ECO:0000313" key="2">
    <source>
        <dbReference type="Proteomes" id="UP000076738"/>
    </source>
</evidence>
<name>A0A167G0H1_CALVF</name>
<evidence type="ECO:0000313" key="1">
    <source>
        <dbReference type="EMBL" id="KZO90046.1"/>
    </source>
</evidence>
<keyword evidence="2" id="KW-1185">Reference proteome</keyword>